<organism evidence="6 7">
    <name type="scientific">Candidatus Enterococcus murrayae</name>
    <dbReference type="NCBI Taxonomy" id="2815321"/>
    <lineage>
        <taxon>Bacteria</taxon>
        <taxon>Bacillati</taxon>
        <taxon>Bacillota</taxon>
        <taxon>Bacilli</taxon>
        <taxon>Lactobacillales</taxon>
        <taxon>Enterococcaceae</taxon>
        <taxon>Enterococcus</taxon>
    </lineage>
</organism>
<sequence>MNRNLILTKNLLAEETFQRKLQVLNHEVFVSARVIDSIKGERISADFLLNFERIIISETISIEELRELLPILTKATLYIFVKYDEQPSEQLINQFPQVTGWISNNSSLEFIRDAFGPSTKNKAASPRYLKLSKNEKAVLSALVSSSGQPLTPEKLSHAIWKKGMNTSRQAALSNIIKRVRQKNDEQKIVDFKVIETCWGNGYKVNQQFLKLIRNGEVLY</sequence>
<keyword evidence="3" id="KW-0804">Transcription</keyword>
<dbReference type="PROSITE" id="PS51755">
    <property type="entry name" value="OMPR_PHOB"/>
    <property type="match status" value="1"/>
</dbReference>
<dbReference type="SUPFAM" id="SSF46894">
    <property type="entry name" value="C-terminal effector domain of the bipartite response regulators"/>
    <property type="match status" value="1"/>
</dbReference>
<dbReference type="EMBL" id="JAFLVR010000038">
    <property type="protein sequence ID" value="MBO0453749.1"/>
    <property type="molecule type" value="Genomic_DNA"/>
</dbReference>
<feature type="DNA-binding region" description="OmpR/PhoB-type" evidence="4">
    <location>
        <begin position="93"/>
        <end position="206"/>
    </location>
</feature>
<dbReference type="Gene3D" id="1.10.10.10">
    <property type="entry name" value="Winged helix-like DNA-binding domain superfamily/Winged helix DNA-binding domain"/>
    <property type="match status" value="1"/>
</dbReference>
<keyword evidence="1" id="KW-0805">Transcription regulation</keyword>
<dbReference type="InterPro" id="IPR036388">
    <property type="entry name" value="WH-like_DNA-bd_sf"/>
</dbReference>
<keyword evidence="2 4" id="KW-0238">DNA-binding</keyword>
<evidence type="ECO:0000313" key="7">
    <source>
        <dbReference type="Proteomes" id="UP000664495"/>
    </source>
</evidence>
<feature type="domain" description="OmpR/PhoB-type" evidence="5">
    <location>
        <begin position="93"/>
        <end position="206"/>
    </location>
</feature>
<accession>A0ABS3HLC3</accession>
<dbReference type="InterPro" id="IPR016032">
    <property type="entry name" value="Sig_transdc_resp-reg_C-effctor"/>
</dbReference>
<evidence type="ECO:0000259" key="5">
    <source>
        <dbReference type="PROSITE" id="PS51755"/>
    </source>
</evidence>
<dbReference type="RefSeq" id="WP_207109509.1">
    <property type="nucleotide sequence ID" value="NZ_JAFLVR010000038.1"/>
</dbReference>
<name>A0ABS3HLC3_9ENTE</name>
<gene>
    <name evidence="6" type="ORF">JZO85_15920</name>
</gene>
<proteinExistence type="predicted"/>
<dbReference type="Proteomes" id="UP000664495">
    <property type="component" value="Unassembled WGS sequence"/>
</dbReference>
<evidence type="ECO:0000256" key="1">
    <source>
        <dbReference type="ARBA" id="ARBA00023015"/>
    </source>
</evidence>
<evidence type="ECO:0000256" key="3">
    <source>
        <dbReference type="ARBA" id="ARBA00023163"/>
    </source>
</evidence>
<protein>
    <submittedName>
        <fullName evidence="6">Helix-turn-helix domain-containing protein</fullName>
    </submittedName>
</protein>
<evidence type="ECO:0000313" key="6">
    <source>
        <dbReference type="EMBL" id="MBO0453749.1"/>
    </source>
</evidence>
<comment type="caution">
    <text evidence="6">The sequence shown here is derived from an EMBL/GenBank/DDBJ whole genome shotgun (WGS) entry which is preliminary data.</text>
</comment>
<keyword evidence="7" id="KW-1185">Reference proteome</keyword>
<reference evidence="6 7" key="1">
    <citation type="submission" date="2021-03" db="EMBL/GenBank/DDBJ databases">
        <title>Enterococcal diversity collection.</title>
        <authorList>
            <person name="Gilmore M.S."/>
            <person name="Schwartzman J."/>
            <person name="Van Tyne D."/>
            <person name="Martin M."/>
            <person name="Earl A.M."/>
            <person name="Manson A.L."/>
            <person name="Straub T."/>
            <person name="Salamzade R."/>
            <person name="Saavedra J."/>
            <person name="Lebreton F."/>
            <person name="Prichula J."/>
            <person name="Schaufler K."/>
            <person name="Gaca A."/>
            <person name="Sgardioli B."/>
            <person name="Wagenaar J."/>
            <person name="Strong T."/>
        </authorList>
    </citation>
    <scope>NUCLEOTIDE SEQUENCE [LARGE SCALE GENOMIC DNA]</scope>
    <source>
        <strain evidence="6 7">MJM16</strain>
    </source>
</reference>
<dbReference type="InterPro" id="IPR001867">
    <property type="entry name" value="OmpR/PhoB-type_DNA-bd"/>
</dbReference>
<evidence type="ECO:0000256" key="2">
    <source>
        <dbReference type="ARBA" id="ARBA00023125"/>
    </source>
</evidence>
<dbReference type="Pfam" id="PF00486">
    <property type="entry name" value="Trans_reg_C"/>
    <property type="match status" value="1"/>
</dbReference>
<evidence type="ECO:0000256" key="4">
    <source>
        <dbReference type="PROSITE-ProRule" id="PRU01091"/>
    </source>
</evidence>